<accession>A0A1Y1UU02</accession>
<dbReference type="PROSITE" id="PS51985">
    <property type="entry name" value="CPB2"/>
    <property type="match status" value="1"/>
</dbReference>
<keyword evidence="4" id="KW-0808">Transferase</keyword>
<dbReference type="SUPFAM" id="SSF56112">
    <property type="entry name" value="Protein kinase-like (PK-like)"/>
    <property type="match status" value="1"/>
</dbReference>
<feature type="region of interest" description="Disordered" evidence="13">
    <location>
        <begin position="1134"/>
        <end position="1164"/>
    </location>
</feature>
<proteinExistence type="predicted"/>
<evidence type="ECO:0000256" key="1">
    <source>
        <dbReference type="ARBA" id="ARBA00004496"/>
    </source>
</evidence>
<keyword evidence="6 17" id="KW-0418">Kinase</keyword>
<reference evidence="17 18" key="2">
    <citation type="submission" date="2016-08" db="EMBL/GenBank/DDBJ databases">
        <title>Pervasive Adenine N6-methylation of Active Genes in Fungi.</title>
        <authorList>
            <consortium name="DOE Joint Genome Institute"/>
            <person name="Mondo S.J."/>
            <person name="Dannebaum R.O."/>
            <person name="Kuo R.C."/>
            <person name="Labutti K."/>
            <person name="Haridas S."/>
            <person name="Kuo A."/>
            <person name="Salamov A."/>
            <person name="Ahrendt S.R."/>
            <person name="Lipzen A."/>
            <person name="Sullivan W."/>
            <person name="Andreopoulos W.B."/>
            <person name="Clum A."/>
            <person name="Lindquist E."/>
            <person name="Daum C."/>
            <person name="Ramamoorthy G.K."/>
            <person name="Gryganskyi A."/>
            <person name="Culley D."/>
            <person name="Magnuson J.K."/>
            <person name="James T.Y."/>
            <person name="O'Malley M.A."/>
            <person name="Stajich J.E."/>
            <person name="Spatafora J.W."/>
            <person name="Visel A."/>
            <person name="Grigoriev I.V."/>
        </authorList>
    </citation>
    <scope>NUCLEOTIDE SEQUENCE [LARGE SCALE GENOMIC DNA]</scope>
    <source>
        <strain evidence="18">finn</strain>
    </source>
</reference>
<evidence type="ECO:0000256" key="4">
    <source>
        <dbReference type="ARBA" id="ARBA00022679"/>
    </source>
</evidence>
<evidence type="ECO:0000256" key="7">
    <source>
        <dbReference type="ARBA" id="ARBA00022840"/>
    </source>
</evidence>
<dbReference type="InterPro" id="IPR008271">
    <property type="entry name" value="Ser/Thr_kinase_AS"/>
</dbReference>
<dbReference type="STRING" id="1754191.A0A1Y1UU02"/>
<feature type="domain" description="Protein kinase" evidence="14">
    <location>
        <begin position="47"/>
        <end position="302"/>
    </location>
</feature>
<evidence type="ECO:0000256" key="12">
    <source>
        <dbReference type="SAM" id="Coils"/>
    </source>
</evidence>
<evidence type="ECO:0000256" key="11">
    <source>
        <dbReference type="PROSITE-ProRule" id="PRU10141"/>
    </source>
</evidence>
<keyword evidence="7 9" id="KW-0067">ATP-binding</keyword>
<keyword evidence="3" id="KW-0723">Serine/threonine-protein kinase</keyword>
<feature type="binding site" evidence="9">
    <location>
        <position position="191"/>
    </location>
    <ligand>
        <name>ATP</name>
        <dbReference type="ChEBI" id="CHEBI:30616"/>
    </ligand>
</feature>
<comment type="caution">
    <text evidence="17">The sequence shown here is derived from an EMBL/GenBank/DDBJ whole genome shotgun (WGS) entry which is preliminary data.</text>
</comment>
<evidence type="ECO:0000256" key="10">
    <source>
        <dbReference type="PIRSR" id="PIRSR630616-3"/>
    </source>
</evidence>
<dbReference type="FunFam" id="1.10.510.10:FF:000571">
    <property type="entry name" value="Maternal embryonic leucine zipper kinase"/>
    <property type="match status" value="1"/>
</dbReference>
<feature type="domain" description="Cryptic POLO box 2 (CPB2)" evidence="16">
    <location>
        <begin position="799"/>
        <end position="963"/>
    </location>
</feature>
<dbReference type="PROSITE" id="PS00108">
    <property type="entry name" value="PROTEIN_KINASE_ST"/>
    <property type="match status" value="1"/>
</dbReference>
<dbReference type="PROSITE" id="PS51984">
    <property type="entry name" value="CPB1"/>
    <property type="match status" value="1"/>
</dbReference>
<feature type="region of interest" description="Disordered" evidence="13">
    <location>
        <begin position="421"/>
        <end position="460"/>
    </location>
</feature>
<sequence length="1250" mass="144144">MQYNLYNQNEYIQKNNIINKLNNQYSNSSANAREKNAHHFSKDIKDYQFGPLLGKGAFGEVFKAVSLNEKSFGEVVAIKRINIKKISAIKMIKRIRNEIEIQYHLNHPSILRLYNFSETEEYVYLIMEYCENGELYKYLQKRKKLPEEEVKSVMEQLVEGVKYLHHRGILHRDLKLANLFLTSNYKLKIGDFGLATQLNESNSEQYTLCGTPNYIAPEIIQRQPYSLPTDIWSIGCLFVTLLTGKPPFECKEIPKTLEKVINVSYEIPSYISVTAADLIDKLLQKDPVKRISLDKILDHLFFKTGRPSKLLTPIINSINESSKILADLSMKLHNKMLIDMYNKEHDNENKENKYEEFTKSVKNHEVNVKQDEKIILTLENKNKYNKYINGKPESTKQNNIFNYHHLSNQNFDNNNINININEKENDNKNKPSELYDIPNKENQNKLNRKKVDQNPNNDFNKNIYYNHDTSNITSSAIKKEKILNYNFLYNNSLTKENDKNENKSNILDRIQHNSSNTDNININNDTSTNVNNINNQINDIRNPSNIYENYNKKYKSYPLSKSSSLNLNDKYNSQPYTSSISSTNPSIENIKTSNNNIDNIKDSNIYYRDSKILSNNNVLLDYDINELNNNYSNMVLNDFQNIPKSKKSSDNFDSKFSVSENIKFNHGIRKQHSLSSIKQPHTSLSLSPVNLKHEDENIIISTERLKPCKVSFKAGKLEILKSGHVFVRFTKDNYILIINGKGEKISVYNKDSFSETESGENILKSNAPKTVYIFRNLPSSLYSIYSAISKIIQYIRSKTPKIIFYSSQAQCLLMENQPYPDFEMRFYNDVKLSLRISHQAIEISFPTKYLEEQNIMNNVNVKAIKNNFFSVKIPISNFDSSYLLSTKLIEHINEHDPSIVYPIINHFQVCFKQCLSFQSNKNISKYPLIVKCKVMEDKKLEEENASINNVYSINHIPPSTNSNLLLNEKNSSSHIINDDTEGIISSSITNKINQTSQEQNISNSAIKKIDNYTTDNTANSIQSTTLFNSSSMSINQTTFNKNNNNIYSTSYLQSKNNKHNKFSEGLLRKAHSEMNLNSKKNLCSSNIYSNSEILASISETSNKENYDDISKTNENSIHDFSQLKRNSSPITISSNATSSATVTNANKSQPNESLSTSSSLSSISSNSMTTFIPKVGWCIKTYGKFSIFFIDGTNIILESRKPNQLQYLNYQDINYKKHIIYYLDQPIPKDVKQKLSYIFKFRELMKTNLN</sequence>
<dbReference type="InterPro" id="IPR036947">
    <property type="entry name" value="POLO_box_dom_sf"/>
</dbReference>
<evidence type="ECO:0000256" key="8">
    <source>
        <dbReference type="PIRSR" id="PIRSR630616-1"/>
    </source>
</evidence>
<feature type="binding site" evidence="9 11">
    <location>
        <position position="79"/>
    </location>
    <ligand>
        <name>ATP</name>
        <dbReference type="ChEBI" id="CHEBI:30616"/>
    </ligand>
</feature>
<evidence type="ECO:0000256" key="3">
    <source>
        <dbReference type="ARBA" id="ARBA00022527"/>
    </source>
</evidence>
<dbReference type="Gene3D" id="3.30.1120.120">
    <property type="match status" value="1"/>
</dbReference>
<dbReference type="Pfam" id="PF00069">
    <property type="entry name" value="Pkinase"/>
    <property type="match status" value="1"/>
</dbReference>
<comment type="subcellular location">
    <subcellularLocation>
        <location evidence="1">Cytoplasm</location>
    </subcellularLocation>
</comment>
<dbReference type="SMART" id="SM00220">
    <property type="entry name" value="S_TKc"/>
    <property type="match status" value="1"/>
</dbReference>
<keyword evidence="18" id="KW-1185">Reference proteome</keyword>
<protein>
    <submittedName>
        <fullName evidence="17">Pkinase-domain-containing protein</fullName>
    </submittedName>
</protein>
<feature type="cross-link" description="Glycyl lysine isopeptide (Lys-Gly) (interchain with G-Cter in SUMO2)" evidence="10">
    <location>
        <position position="175"/>
    </location>
</feature>
<gene>
    <name evidence="17" type="ORF">BCR36DRAFT_416748</name>
</gene>
<dbReference type="InterPro" id="IPR047108">
    <property type="entry name" value="Plk4-like_POLO_box_2_sf"/>
</dbReference>
<dbReference type="Proteomes" id="UP000193719">
    <property type="component" value="Unassembled WGS sequence"/>
</dbReference>
<evidence type="ECO:0000256" key="9">
    <source>
        <dbReference type="PIRSR" id="PIRSR630616-2"/>
    </source>
</evidence>
<dbReference type="InterPro" id="IPR033699">
    <property type="entry name" value="POLO_box_Plk4_1"/>
</dbReference>
<dbReference type="EMBL" id="MCFH01000086">
    <property type="protein sequence ID" value="ORX41492.1"/>
    <property type="molecule type" value="Genomic_DNA"/>
</dbReference>
<dbReference type="PROSITE" id="PS00107">
    <property type="entry name" value="PROTEIN_KINASE_ATP"/>
    <property type="match status" value="1"/>
</dbReference>
<dbReference type="GO" id="GO:0004674">
    <property type="term" value="F:protein serine/threonine kinase activity"/>
    <property type="evidence" value="ECO:0007669"/>
    <property type="project" value="UniProtKB-KW"/>
</dbReference>
<name>A0A1Y1UU02_9FUNG</name>
<evidence type="ECO:0000256" key="13">
    <source>
        <dbReference type="SAM" id="MobiDB-lite"/>
    </source>
</evidence>
<evidence type="ECO:0000256" key="2">
    <source>
        <dbReference type="ARBA" id="ARBA00022490"/>
    </source>
</evidence>
<dbReference type="OrthoDB" id="408964at2759"/>
<evidence type="ECO:0000256" key="5">
    <source>
        <dbReference type="ARBA" id="ARBA00022741"/>
    </source>
</evidence>
<keyword evidence="2" id="KW-0963">Cytoplasm</keyword>
<organism evidence="17 18">
    <name type="scientific">Piromyces finnis</name>
    <dbReference type="NCBI Taxonomy" id="1754191"/>
    <lineage>
        <taxon>Eukaryota</taxon>
        <taxon>Fungi</taxon>
        <taxon>Fungi incertae sedis</taxon>
        <taxon>Chytridiomycota</taxon>
        <taxon>Chytridiomycota incertae sedis</taxon>
        <taxon>Neocallimastigomycetes</taxon>
        <taxon>Neocallimastigales</taxon>
        <taxon>Neocallimastigaceae</taxon>
        <taxon>Piromyces</taxon>
    </lineage>
</organism>
<feature type="domain" description="Cryptic POLO box 1 (CPB1)" evidence="15">
    <location>
        <begin position="692"/>
        <end position="798"/>
    </location>
</feature>
<dbReference type="InterPro" id="IPR017441">
    <property type="entry name" value="Protein_kinase_ATP_BS"/>
</dbReference>
<dbReference type="AlphaFoldDB" id="A0A1Y1UU02"/>
<evidence type="ECO:0000313" key="17">
    <source>
        <dbReference type="EMBL" id="ORX41492.1"/>
    </source>
</evidence>
<evidence type="ECO:0000256" key="6">
    <source>
        <dbReference type="ARBA" id="ARBA00022777"/>
    </source>
</evidence>
<dbReference type="Gene3D" id="3.30.1120.30">
    <property type="entry name" value="POLO box domain"/>
    <property type="match status" value="1"/>
</dbReference>
<dbReference type="GO" id="GO:0005524">
    <property type="term" value="F:ATP binding"/>
    <property type="evidence" value="ECO:0007669"/>
    <property type="project" value="UniProtKB-UniRule"/>
</dbReference>
<reference evidence="17 18" key="1">
    <citation type="submission" date="2016-08" db="EMBL/GenBank/DDBJ databases">
        <title>Genomes of anaerobic fungi encode conserved fungal cellulosomes for biomass hydrolysis.</title>
        <authorList>
            <consortium name="DOE Joint Genome Institute"/>
            <person name="Haitjema C.H."/>
            <person name="Gilmore S.P."/>
            <person name="Henske J.K."/>
            <person name="Solomon K.V."/>
            <person name="De Groot R."/>
            <person name="Kuo A."/>
            <person name="Mondo S.J."/>
            <person name="Salamov A.A."/>
            <person name="Labutti K."/>
            <person name="Zhao Z."/>
            <person name="Chiniquy J."/>
            <person name="Barry K."/>
            <person name="Brewer H.M."/>
            <person name="Purvine S.O."/>
            <person name="Wright A.T."/>
            <person name="Boxma B."/>
            <person name="Van Alen T."/>
            <person name="Hackstein J.H."/>
            <person name="Baker S.E."/>
            <person name="Grigoriev I.V."/>
            <person name="O'Malley M.A."/>
        </authorList>
    </citation>
    <scope>NUCLEOTIDE SEQUENCE [LARGE SCALE GENOMIC DNA]</scope>
    <source>
        <strain evidence="18">finn</strain>
    </source>
</reference>
<dbReference type="InterPro" id="IPR030616">
    <property type="entry name" value="Aur-like"/>
</dbReference>
<dbReference type="PANTHER" id="PTHR24350">
    <property type="entry name" value="SERINE/THREONINE-PROTEIN KINASE IAL-RELATED"/>
    <property type="match status" value="1"/>
</dbReference>
<evidence type="ECO:0000259" key="16">
    <source>
        <dbReference type="PROSITE" id="PS51985"/>
    </source>
</evidence>
<keyword evidence="5 9" id="KW-0547">Nucleotide-binding</keyword>
<dbReference type="FunFam" id="3.30.200.20:FF:000042">
    <property type="entry name" value="Aurora kinase A"/>
    <property type="match status" value="1"/>
</dbReference>
<feature type="compositionally biased region" description="Basic and acidic residues" evidence="13">
    <location>
        <begin position="421"/>
        <end position="443"/>
    </location>
</feature>
<dbReference type="InterPro" id="IPR046437">
    <property type="entry name" value="Ser_Thr-PK_POLO_box_1_sf"/>
</dbReference>
<dbReference type="InterPro" id="IPR011009">
    <property type="entry name" value="Kinase-like_dom_sf"/>
</dbReference>
<evidence type="ECO:0000313" key="18">
    <source>
        <dbReference type="Proteomes" id="UP000193719"/>
    </source>
</evidence>
<dbReference type="InterPro" id="IPR033698">
    <property type="entry name" value="POLO_box_Plk4_2"/>
</dbReference>
<dbReference type="Gene3D" id="3.30.1120.130">
    <property type="match status" value="1"/>
</dbReference>
<dbReference type="InterPro" id="IPR000719">
    <property type="entry name" value="Prot_kinase_dom"/>
</dbReference>
<dbReference type="Pfam" id="PF18190">
    <property type="entry name" value="Plk4_PB1"/>
    <property type="match status" value="1"/>
</dbReference>
<feature type="active site" description="Proton acceptor" evidence="8">
    <location>
        <position position="173"/>
    </location>
</feature>
<evidence type="ECO:0000259" key="15">
    <source>
        <dbReference type="PROSITE" id="PS51984"/>
    </source>
</evidence>
<evidence type="ECO:0000259" key="14">
    <source>
        <dbReference type="PROSITE" id="PS50011"/>
    </source>
</evidence>
<dbReference type="Gene3D" id="1.10.510.10">
    <property type="entry name" value="Transferase(Phosphotransferase) domain 1"/>
    <property type="match status" value="1"/>
</dbReference>
<dbReference type="PROSITE" id="PS50011">
    <property type="entry name" value="PROTEIN_KINASE_DOM"/>
    <property type="match status" value="1"/>
</dbReference>
<dbReference type="Pfam" id="PF18409">
    <property type="entry name" value="Plk4_PB2"/>
    <property type="match status" value="1"/>
</dbReference>
<dbReference type="GO" id="GO:0005737">
    <property type="term" value="C:cytoplasm"/>
    <property type="evidence" value="ECO:0007669"/>
    <property type="project" value="UniProtKB-SubCell"/>
</dbReference>
<feature type="coiled-coil region" evidence="12">
    <location>
        <begin position="347"/>
        <end position="381"/>
    </location>
</feature>
<keyword evidence="12" id="KW-0175">Coiled coil</keyword>